<evidence type="ECO:0000256" key="1">
    <source>
        <dbReference type="SAM" id="MobiDB-lite"/>
    </source>
</evidence>
<evidence type="ECO:0000259" key="2">
    <source>
        <dbReference type="Pfam" id="PF07859"/>
    </source>
</evidence>
<feature type="compositionally biased region" description="Polar residues" evidence="1">
    <location>
        <begin position="776"/>
        <end position="799"/>
    </location>
</feature>
<keyword evidence="4" id="KW-1185">Reference proteome</keyword>
<dbReference type="GO" id="GO:0019433">
    <property type="term" value="P:triglyceride catabolic process"/>
    <property type="evidence" value="ECO:0007669"/>
    <property type="project" value="TreeGrafter"/>
</dbReference>
<feature type="compositionally biased region" description="Low complexity" evidence="1">
    <location>
        <begin position="681"/>
        <end position="697"/>
    </location>
</feature>
<dbReference type="Pfam" id="PF07859">
    <property type="entry name" value="Abhydrolase_3"/>
    <property type="match status" value="2"/>
</dbReference>
<dbReference type="InterPro" id="IPR029058">
    <property type="entry name" value="AB_hydrolase_fold"/>
</dbReference>
<reference evidence="4" key="1">
    <citation type="submission" date="2016-09" db="EMBL/GenBank/DDBJ databases">
        <authorList>
            <person name="Jeantristanb JTB J.-T."/>
            <person name="Ricardo R."/>
        </authorList>
    </citation>
    <scope>NUCLEOTIDE SEQUENCE [LARGE SCALE GENOMIC DNA]</scope>
</reference>
<dbReference type="AlphaFoldDB" id="A0A238FFP4"/>
<dbReference type="GO" id="GO:0004806">
    <property type="term" value="F:triacylglycerol lipase activity"/>
    <property type="evidence" value="ECO:0007669"/>
    <property type="project" value="TreeGrafter"/>
</dbReference>
<sequence length="888" mass="98668">MLDQIYGRPNSNWKRSQVFLVLLFWISRIRSGNRHGPRSIPLLRRLNLYLSRFTPWQLVVSTLTLIYAIKNSDAILGLQAPEPLARLYSREYYSSTNHLDFGVDRATWIVTALDAGFATAMTIRWKKLRDVASLAFSLYYLIFPNEADEKLRRYRAVCTVEMLRATWEKTSNPYIRFVTQKDRPKVGVHRKILLPRPVGSSYDKPIVAWILFNGTDEELAEQTELIFDVPGGGFICMDPTHHEERTLRWTIRTGRPVLSLDYGKVCPSFCHLLMAKPRSLTWTLVVQAPEYPFPYAIDETYDVYKILHESKGKCIGMKGTKLGIVMTGDSAGANIATAMVIKILETQPRLPLPVSLVFAYAALSFHFTSWMPSSDVKVLRQQSSGNIADLLRGKDHLDRRSPLSVVEDVDRPRPRRIRSAASLWARKLSGTSPARLLGAGRGLSKGHEGNNEDDENDDTEIEAKDKSLSDRIVFWNDEAKQAELQAKADSLGKEVIENAHKAPIQTRLAMTSRTAFFNDRIISPSMCRAMALLYIGPNNTPDMHSDYHISPIFTPANLLAQFPPIYLSCGERDPFVDDTVIFAGKVREAKEARKLELLARENRHGESLRMSGSSAPRDPLLDQDEDDWAKMQILGGWSHGYLQMIALLPGAEEAVNMLADSITESFEKQRAKESGLPINSPALATRAAPLTRRQTPPVLASIQTQTHCSPPIPQLEGMTSESDREDQDNMLSFTPRKARSASSSNPRSRSDSPAFGSPSRNPEGLAARVPAPRSALASSSDETVSSSPRTSGDLPTSVLSPPAILESTSDDEQGEPSTYLMPGLATGVKGAPPISTKMTTGKLTPSLLIDAKDLLRRRREEAVYGILSTTNSNVPSDDESSPRSATRH</sequence>
<proteinExistence type="predicted"/>
<feature type="domain" description="Alpha/beta hydrolase fold-3" evidence="2">
    <location>
        <begin position="287"/>
        <end position="392"/>
    </location>
</feature>
<feature type="compositionally biased region" description="Low complexity" evidence="1">
    <location>
        <begin position="740"/>
        <end position="754"/>
    </location>
</feature>
<dbReference type="InterPro" id="IPR013094">
    <property type="entry name" value="AB_hydrolase_3"/>
</dbReference>
<protein>
    <submittedName>
        <fullName evidence="3">BQ2448_4719 protein</fullName>
    </submittedName>
</protein>
<name>A0A238FFP4_9BASI</name>
<evidence type="ECO:0000313" key="3">
    <source>
        <dbReference type="EMBL" id="SCV72025.1"/>
    </source>
</evidence>
<organism evidence="3 4">
    <name type="scientific">Microbotryum intermedium</name>
    <dbReference type="NCBI Taxonomy" id="269621"/>
    <lineage>
        <taxon>Eukaryota</taxon>
        <taxon>Fungi</taxon>
        <taxon>Dikarya</taxon>
        <taxon>Basidiomycota</taxon>
        <taxon>Pucciniomycotina</taxon>
        <taxon>Microbotryomycetes</taxon>
        <taxon>Microbotryales</taxon>
        <taxon>Microbotryaceae</taxon>
        <taxon>Microbotryum</taxon>
    </lineage>
</organism>
<dbReference type="OrthoDB" id="2534183at2759"/>
<dbReference type="PANTHER" id="PTHR23025:SF3">
    <property type="entry name" value="HORMONE-SENSITIVE LIPASE"/>
    <property type="match status" value="1"/>
</dbReference>
<dbReference type="STRING" id="269621.A0A238FFP4"/>
<dbReference type="PANTHER" id="PTHR23025">
    <property type="entry name" value="TRIACYLGLYCEROL LIPASE"/>
    <property type="match status" value="1"/>
</dbReference>
<feature type="region of interest" description="Disordered" evidence="1">
    <location>
        <begin position="866"/>
        <end position="888"/>
    </location>
</feature>
<feature type="domain" description="Alpha/beta hydrolase fold-3" evidence="2">
    <location>
        <begin position="511"/>
        <end position="597"/>
    </location>
</feature>
<feature type="region of interest" description="Disordered" evidence="1">
    <location>
        <begin position="670"/>
        <end position="840"/>
    </location>
</feature>
<dbReference type="Gene3D" id="3.40.50.1820">
    <property type="entry name" value="alpha/beta hydrolase"/>
    <property type="match status" value="2"/>
</dbReference>
<dbReference type="SUPFAM" id="SSF53474">
    <property type="entry name" value="alpha/beta-Hydrolases"/>
    <property type="match status" value="1"/>
</dbReference>
<gene>
    <name evidence="3" type="ORF">BQ2448_4719</name>
</gene>
<feature type="compositionally biased region" description="Acidic residues" evidence="1">
    <location>
        <begin position="451"/>
        <end position="460"/>
    </location>
</feature>
<dbReference type="Proteomes" id="UP000198372">
    <property type="component" value="Unassembled WGS sequence"/>
</dbReference>
<accession>A0A238FFP4</accession>
<evidence type="ECO:0000313" key="4">
    <source>
        <dbReference type="Proteomes" id="UP000198372"/>
    </source>
</evidence>
<dbReference type="EMBL" id="FMSP01000008">
    <property type="protein sequence ID" value="SCV72025.1"/>
    <property type="molecule type" value="Genomic_DNA"/>
</dbReference>
<dbReference type="GO" id="GO:0005829">
    <property type="term" value="C:cytosol"/>
    <property type="evidence" value="ECO:0007669"/>
    <property type="project" value="TreeGrafter"/>
</dbReference>
<dbReference type="GO" id="GO:0004771">
    <property type="term" value="F:sterol ester esterase activity"/>
    <property type="evidence" value="ECO:0007669"/>
    <property type="project" value="TreeGrafter"/>
</dbReference>
<feature type="region of interest" description="Disordered" evidence="1">
    <location>
        <begin position="435"/>
        <end position="462"/>
    </location>
</feature>